<dbReference type="Proteomes" id="UP000308901">
    <property type="component" value="Unassembled WGS sequence"/>
</dbReference>
<accession>A0A5R8XWV9</accession>
<comment type="caution">
    <text evidence="2">The sequence shown here is derived from an EMBL/GenBank/DDBJ whole genome shotgun (WGS) entry which is preliminary data.</text>
</comment>
<feature type="transmembrane region" description="Helical" evidence="1">
    <location>
        <begin position="140"/>
        <end position="164"/>
    </location>
</feature>
<gene>
    <name evidence="2" type="ORF">FDK22_15305</name>
</gene>
<evidence type="ECO:0000313" key="3">
    <source>
        <dbReference type="Proteomes" id="UP000308901"/>
    </source>
</evidence>
<evidence type="ECO:0000313" key="2">
    <source>
        <dbReference type="EMBL" id="TLP35223.1"/>
    </source>
</evidence>
<evidence type="ECO:0000256" key="1">
    <source>
        <dbReference type="SAM" id="Phobius"/>
    </source>
</evidence>
<feature type="transmembrane region" description="Helical" evidence="1">
    <location>
        <begin position="12"/>
        <end position="28"/>
    </location>
</feature>
<evidence type="ECO:0008006" key="4">
    <source>
        <dbReference type="Google" id="ProtNLM"/>
    </source>
</evidence>
<dbReference type="AlphaFoldDB" id="A0A5R8XWV9"/>
<sequence>MSLNDNSYKNIFYTLFFVVLLSLFYSANSMSISYGEALNVFKNTSLLTILTNSSIYIFGQNDIALRLPFILFYLLCLLLMFYLSKDFFKKQSDRYISLSIFMILPGLISASLLVNSAIVVTFLVLLYVLYYQKLKKHSYALLVLFLFVDNSFAILYLALFFFSLRHKDKKLLIISLVLFIISMSIYGFDSSGKPRGFLVDTFAIYATIFSPLLFIYFFYTVYRSGIKRERGLIWYIATTSLIFSFILSFRQRINIEDYAPYVVIFLPYMVRTFLHTIRVRLPQFRNKYYIISSLVLIVLFTNLFFTIVNKPLYMLVEDPKKHFIYKYDYVKQLALNLKENNINNIYTDDEKLSLRLKFYNINSGDEFYLTTKELKIYDYKFDIKYYGKIIYTAYIIKKI</sequence>
<feature type="transmembrane region" description="Helical" evidence="1">
    <location>
        <begin position="65"/>
        <end position="83"/>
    </location>
</feature>
<feature type="transmembrane region" description="Helical" evidence="1">
    <location>
        <begin position="258"/>
        <end position="276"/>
    </location>
</feature>
<feature type="transmembrane region" description="Helical" evidence="1">
    <location>
        <begin position="171"/>
        <end position="189"/>
    </location>
</feature>
<reference evidence="2 3" key="1">
    <citation type="submission" date="2019-05" db="EMBL/GenBank/DDBJ databases">
        <title>Arcobacter sp. nov., isolated from sea sediment.</title>
        <authorList>
            <person name="Kim W."/>
        </authorList>
    </citation>
    <scope>NUCLEOTIDE SEQUENCE [LARGE SCALE GENOMIC DNA]</scope>
    <source>
        <strain evidence="2 3">CAU 1517</strain>
    </source>
</reference>
<feature type="transmembrane region" description="Helical" evidence="1">
    <location>
        <begin position="232"/>
        <end position="252"/>
    </location>
</feature>
<protein>
    <recommendedName>
        <fullName evidence="4">Glycosyltransferase RgtA/B/C/D-like domain-containing protein</fullName>
    </recommendedName>
</protein>
<feature type="transmembrane region" description="Helical" evidence="1">
    <location>
        <begin position="201"/>
        <end position="220"/>
    </location>
</feature>
<dbReference type="OrthoDB" id="5362731at2"/>
<keyword evidence="1" id="KW-0812">Transmembrane</keyword>
<name>A0A5R8XWV9_9BACT</name>
<keyword evidence="1" id="KW-0472">Membrane</keyword>
<dbReference type="EMBL" id="VANU01000009">
    <property type="protein sequence ID" value="TLP35223.1"/>
    <property type="molecule type" value="Genomic_DNA"/>
</dbReference>
<feature type="transmembrane region" description="Helical" evidence="1">
    <location>
        <begin position="288"/>
        <end position="308"/>
    </location>
</feature>
<keyword evidence="3" id="KW-1185">Reference proteome</keyword>
<proteinExistence type="predicted"/>
<feature type="transmembrane region" description="Helical" evidence="1">
    <location>
        <begin position="95"/>
        <end position="128"/>
    </location>
</feature>
<organism evidence="2 3">
    <name type="scientific">Arcobacter arenosus</name>
    <dbReference type="NCBI Taxonomy" id="2576037"/>
    <lineage>
        <taxon>Bacteria</taxon>
        <taxon>Pseudomonadati</taxon>
        <taxon>Campylobacterota</taxon>
        <taxon>Epsilonproteobacteria</taxon>
        <taxon>Campylobacterales</taxon>
        <taxon>Arcobacteraceae</taxon>
        <taxon>Arcobacter</taxon>
    </lineage>
</organism>
<keyword evidence="1" id="KW-1133">Transmembrane helix</keyword>